<dbReference type="PANTHER" id="PTHR43156:SF2">
    <property type="entry name" value="STAGE II SPORULATION PROTEIN E"/>
    <property type="match status" value="1"/>
</dbReference>
<keyword evidence="1" id="KW-0378">Hydrolase</keyword>
<dbReference type="InterPro" id="IPR052016">
    <property type="entry name" value="Bact_Sigma-Reg"/>
</dbReference>
<dbReference type="EMBL" id="LSDG01000040">
    <property type="protein sequence ID" value="KXB65585.1"/>
    <property type="molecule type" value="Genomic_DNA"/>
</dbReference>
<dbReference type="InterPro" id="IPR001932">
    <property type="entry name" value="PPM-type_phosphatase-like_dom"/>
</dbReference>
<dbReference type="AlphaFoldDB" id="A0A134AD50"/>
<reference evidence="4" key="1">
    <citation type="submission" date="2016-01" db="EMBL/GenBank/DDBJ databases">
        <authorList>
            <person name="Mitreva M."/>
            <person name="Pepin K.H."/>
            <person name="Mihindukulasuriya K.A."/>
            <person name="Fulton R."/>
            <person name="Fronick C."/>
            <person name="O'Laughlin M."/>
            <person name="Miner T."/>
            <person name="Herter B."/>
            <person name="Rosa B.A."/>
            <person name="Cordes M."/>
            <person name="Tomlinson C."/>
            <person name="Wollam A."/>
            <person name="Palsikar V.B."/>
            <person name="Mardis E.R."/>
            <person name="Wilson R.K."/>
        </authorList>
    </citation>
    <scope>NUCLEOTIDE SEQUENCE [LARGE SCALE GENOMIC DNA]</scope>
    <source>
        <strain evidence="4">DNF00729</strain>
    </source>
</reference>
<dbReference type="RefSeq" id="WP_068368607.1">
    <property type="nucleotide sequence ID" value="NZ_KQ960181.1"/>
</dbReference>
<dbReference type="SMART" id="SM00331">
    <property type="entry name" value="PP2C_SIG"/>
    <property type="match status" value="1"/>
</dbReference>
<evidence type="ECO:0000259" key="2">
    <source>
        <dbReference type="SMART" id="SM00331"/>
    </source>
</evidence>
<dbReference type="Gene3D" id="3.60.40.10">
    <property type="entry name" value="PPM-type phosphatase domain"/>
    <property type="match status" value="1"/>
</dbReference>
<accession>A0A134AD50</accession>
<dbReference type="SUPFAM" id="SSF55785">
    <property type="entry name" value="PYP-like sensor domain (PAS domain)"/>
    <property type="match status" value="1"/>
</dbReference>
<feature type="domain" description="PPM-type phosphatase" evidence="2">
    <location>
        <begin position="147"/>
        <end position="361"/>
    </location>
</feature>
<dbReference type="InterPro" id="IPR013656">
    <property type="entry name" value="PAS_4"/>
</dbReference>
<dbReference type="InterPro" id="IPR036457">
    <property type="entry name" value="PPM-type-like_dom_sf"/>
</dbReference>
<keyword evidence="4" id="KW-1185">Reference proteome</keyword>
<dbReference type="CDD" id="cd18773">
    <property type="entry name" value="PDC1_HK_sensor"/>
    <property type="match status" value="1"/>
</dbReference>
<dbReference type="PATRIC" id="fig|755172.3.peg.1274"/>
<name>A0A134AD50_9FIRM</name>
<dbReference type="SUPFAM" id="SSF81606">
    <property type="entry name" value="PP2C-like"/>
    <property type="match status" value="1"/>
</dbReference>
<evidence type="ECO:0000313" key="4">
    <source>
        <dbReference type="Proteomes" id="UP000070442"/>
    </source>
</evidence>
<dbReference type="STRING" id="755172.HMPREF1863_01311"/>
<dbReference type="GO" id="GO:0016791">
    <property type="term" value="F:phosphatase activity"/>
    <property type="evidence" value="ECO:0007669"/>
    <property type="project" value="TreeGrafter"/>
</dbReference>
<dbReference type="Pfam" id="PF07228">
    <property type="entry name" value="SpoIIE"/>
    <property type="match status" value="1"/>
</dbReference>
<proteinExistence type="predicted"/>
<dbReference type="Proteomes" id="UP000070442">
    <property type="component" value="Unassembled WGS sequence"/>
</dbReference>
<gene>
    <name evidence="3" type="ORF">HMPREF1863_01311</name>
</gene>
<evidence type="ECO:0000313" key="3">
    <source>
        <dbReference type="EMBL" id="KXB65585.1"/>
    </source>
</evidence>
<dbReference type="InterPro" id="IPR035965">
    <property type="entry name" value="PAS-like_dom_sf"/>
</dbReference>
<organism evidence="3 4">
    <name type="scientific">Aedoeadaptatus coxii</name>
    <dbReference type="NCBI Taxonomy" id="755172"/>
    <lineage>
        <taxon>Bacteria</taxon>
        <taxon>Bacillati</taxon>
        <taxon>Bacillota</taxon>
        <taxon>Tissierellia</taxon>
        <taxon>Tissierellales</taxon>
        <taxon>Peptoniphilaceae</taxon>
        <taxon>Aedoeadaptatus</taxon>
    </lineage>
</organism>
<evidence type="ECO:0000256" key="1">
    <source>
        <dbReference type="ARBA" id="ARBA00022801"/>
    </source>
</evidence>
<comment type="caution">
    <text evidence="3">The sequence shown here is derived from an EMBL/GenBank/DDBJ whole genome shotgun (WGS) entry which is preliminary data.</text>
</comment>
<dbReference type="OrthoDB" id="9763484at2"/>
<protein>
    <submittedName>
        <fullName evidence="3">Stage II sporulation protein E</fullName>
    </submittedName>
</protein>
<sequence>MAEHNLLNNRIEMALLDTISDLIRVVNEDNQVVYYNQAMRLALEDQMYHAYDSDDYGFFDFRMTARCLAGGETIQRETYVGDVYYSVKTNPIRGHDGRIIGAVEVYRDKGVEKKLQIELVEKNRSFTEEQVNASAIQRSLLPPKGFMRALFMDYYYRPAELLSGDFFDVMQIDDDHVAFYIADAVGHGFSSSMTTVFISQTMRNMAPELLVDPTVAMLELVHRFRELNLPDTMYFTMFLGVYSLKKRKLTYVNAGHDCPPLIKREGNVRLLMNAGFPVTPLVEASFYECRSEYIQRGDELLLYTDGMTECRSGDGEQFGVDGLKKCFAEVGENPLTDITDRLEKFVQSEIVDDMTCLYLKML</sequence>
<dbReference type="Gene3D" id="3.30.450.20">
    <property type="entry name" value="PAS domain"/>
    <property type="match status" value="1"/>
</dbReference>
<dbReference type="Pfam" id="PF08448">
    <property type="entry name" value="PAS_4"/>
    <property type="match status" value="1"/>
</dbReference>
<dbReference type="PANTHER" id="PTHR43156">
    <property type="entry name" value="STAGE II SPORULATION PROTEIN E-RELATED"/>
    <property type="match status" value="1"/>
</dbReference>